<reference evidence="1 2" key="1">
    <citation type="submission" date="2019-01" db="EMBL/GenBank/DDBJ databases">
        <title>Sequencing of cultivated peanut Arachis hypogaea provides insights into genome evolution and oil improvement.</title>
        <authorList>
            <person name="Chen X."/>
        </authorList>
    </citation>
    <scope>NUCLEOTIDE SEQUENCE [LARGE SCALE GENOMIC DNA]</scope>
    <source>
        <strain evidence="2">cv. Fuhuasheng</strain>
        <tissue evidence="1">Leaves</tissue>
    </source>
</reference>
<accession>A0A445D4S4</accession>
<sequence>MRNLDGVTPKRQIEDENLLECRVQSSFDLGMYSIDFASTNLLGQFHSCKEELWGVPIALLGHLNQVSITTWRQQRSSALRTTTHRSQDIYARVLCHGS</sequence>
<gene>
    <name evidence="1" type="ORF">Ahy_A05g023883</name>
</gene>
<protein>
    <submittedName>
        <fullName evidence="1">Uncharacterized protein</fullName>
    </submittedName>
</protein>
<evidence type="ECO:0000313" key="2">
    <source>
        <dbReference type="Proteomes" id="UP000289738"/>
    </source>
</evidence>
<name>A0A445D4S4_ARAHY</name>
<dbReference type="EMBL" id="SDMP01000005">
    <property type="protein sequence ID" value="RYR58223.1"/>
    <property type="molecule type" value="Genomic_DNA"/>
</dbReference>
<dbReference type="AlphaFoldDB" id="A0A445D4S4"/>
<dbReference type="Proteomes" id="UP000289738">
    <property type="component" value="Chromosome A05"/>
</dbReference>
<keyword evidence="2" id="KW-1185">Reference proteome</keyword>
<proteinExistence type="predicted"/>
<comment type="caution">
    <text evidence="1">The sequence shown here is derived from an EMBL/GenBank/DDBJ whole genome shotgun (WGS) entry which is preliminary data.</text>
</comment>
<evidence type="ECO:0000313" key="1">
    <source>
        <dbReference type="EMBL" id="RYR58223.1"/>
    </source>
</evidence>
<organism evidence="1 2">
    <name type="scientific">Arachis hypogaea</name>
    <name type="common">Peanut</name>
    <dbReference type="NCBI Taxonomy" id="3818"/>
    <lineage>
        <taxon>Eukaryota</taxon>
        <taxon>Viridiplantae</taxon>
        <taxon>Streptophyta</taxon>
        <taxon>Embryophyta</taxon>
        <taxon>Tracheophyta</taxon>
        <taxon>Spermatophyta</taxon>
        <taxon>Magnoliopsida</taxon>
        <taxon>eudicotyledons</taxon>
        <taxon>Gunneridae</taxon>
        <taxon>Pentapetalae</taxon>
        <taxon>rosids</taxon>
        <taxon>fabids</taxon>
        <taxon>Fabales</taxon>
        <taxon>Fabaceae</taxon>
        <taxon>Papilionoideae</taxon>
        <taxon>50 kb inversion clade</taxon>
        <taxon>dalbergioids sensu lato</taxon>
        <taxon>Dalbergieae</taxon>
        <taxon>Pterocarpus clade</taxon>
        <taxon>Arachis</taxon>
    </lineage>
</organism>